<evidence type="ECO:0000313" key="1">
    <source>
        <dbReference type="EMBL" id="KAJ8004497.1"/>
    </source>
</evidence>
<reference evidence="1" key="1">
    <citation type="submission" date="2021-05" db="EMBL/GenBank/DDBJ databases">
        <authorList>
            <person name="Pan Q."/>
            <person name="Jouanno E."/>
            <person name="Zahm M."/>
            <person name="Klopp C."/>
            <person name="Cabau C."/>
            <person name="Louis A."/>
            <person name="Berthelot C."/>
            <person name="Parey E."/>
            <person name="Roest Crollius H."/>
            <person name="Montfort J."/>
            <person name="Robinson-Rechavi M."/>
            <person name="Bouchez O."/>
            <person name="Lampietro C."/>
            <person name="Lopez Roques C."/>
            <person name="Donnadieu C."/>
            <person name="Postlethwait J."/>
            <person name="Bobe J."/>
            <person name="Dillon D."/>
            <person name="Chandos A."/>
            <person name="von Hippel F."/>
            <person name="Guiguen Y."/>
        </authorList>
    </citation>
    <scope>NUCLEOTIDE SEQUENCE</scope>
    <source>
        <strain evidence="1">YG-Jan2019</strain>
    </source>
</reference>
<dbReference type="EMBL" id="CM055738">
    <property type="protein sequence ID" value="KAJ8004497.1"/>
    <property type="molecule type" value="Genomic_DNA"/>
</dbReference>
<name>A0ACC2GLS6_DALPE</name>
<comment type="caution">
    <text evidence="1">The sequence shown here is derived from an EMBL/GenBank/DDBJ whole genome shotgun (WGS) entry which is preliminary data.</text>
</comment>
<organism evidence="1 2">
    <name type="scientific">Dallia pectoralis</name>
    <name type="common">Alaska blackfish</name>
    <dbReference type="NCBI Taxonomy" id="75939"/>
    <lineage>
        <taxon>Eukaryota</taxon>
        <taxon>Metazoa</taxon>
        <taxon>Chordata</taxon>
        <taxon>Craniata</taxon>
        <taxon>Vertebrata</taxon>
        <taxon>Euteleostomi</taxon>
        <taxon>Actinopterygii</taxon>
        <taxon>Neopterygii</taxon>
        <taxon>Teleostei</taxon>
        <taxon>Protacanthopterygii</taxon>
        <taxon>Esociformes</taxon>
        <taxon>Umbridae</taxon>
        <taxon>Dallia</taxon>
    </lineage>
</organism>
<sequence>MFVLQSRVCVCGASWCEKKLAREHRNVAGVGELFQSLVVPLALSFSQLLSAYFSSTSPLPAPPLFTELQQQQEGTAAASSVCSSVARVQLLSQTSRSLLLSFSLPLSGCPSASLPGSLPLSGSLGLCLSAGWLKWRGCASVVVVEAACLSDKGRHGVVVCWLFDGPARRANGRERLAR</sequence>
<evidence type="ECO:0000313" key="2">
    <source>
        <dbReference type="Proteomes" id="UP001157502"/>
    </source>
</evidence>
<proteinExistence type="predicted"/>
<dbReference type="Proteomes" id="UP001157502">
    <property type="component" value="Chromosome 11"/>
</dbReference>
<accession>A0ACC2GLS6</accession>
<protein>
    <submittedName>
        <fullName evidence="1">Uncharacterized protein</fullName>
    </submittedName>
</protein>
<keyword evidence="2" id="KW-1185">Reference proteome</keyword>
<gene>
    <name evidence="1" type="ORF">DPEC_G00136890</name>
</gene>